<reference evidence="1" key="1">
    <citation type="submission" date="2021-10" db="EMBL/GenBank/DDBJ databases">
        <authorList>
            <person name="Dean J.D."/>
            <person name="Kim M.K."/>
            <person name="Newey C.N."/>
            <person name="Stoker T.S."/>
            <person name="Thompson D.W."/>
            <person name="Grose J.H."/>
        </authorList>
    </citation>
    <scope>NUCLEOTIDE SEQUENCE</scope>
    <source>
        <strain evidence="1">BT178</strain>
    </source>
</reference>
<sequence length="60" mass="6574">MMTITHRGADASATIQDPKTEKVARLACCCKLSDLLPIVKQLHEQTRARAAQQAERPEAA</sequence>
<protein>
    <submittedName>
        <fullName evidence="1">Uncharacterized protein</fullName>
    </submittedName>
</protein>
<dbReference type="Proteomes" id="UP001165296">
    <property type="component" value="Unassembled WGS sequence"/>
</dbReference>
<organism evidence="1 2">
    <name type="scientific">Hymenobacter lucidus</name>
    <dbReference type="NCBI Taxonomy" id="2880930"/>
    <lineage>
        <taxon>Bacteria</taxon>
        <taxon>Pseudomonadati</taxon>
        <taxon>Bacteroidota</taxon>
        <taxon>Cytophagia</taxon>
        <taxon>Cytophagales</taxon>
        <taxon>Hymenobacteraceae</taxon>
        <taxon>Hymenobacter</taxon>
    </lineage>
</organism>
<keyword evidence="2" id="KW-1185">Reference proteome</keyword>
<accession>A0ABS8ATT4</accession>
<evidence type="ECO:0000313" key="2">
    <source>
        <dbReference type="Proteomes" id="UP001165296"/>
    </source>
</evidence>
<gene>
    <name evidence="1" type="ORF">LGH74_16695</name>
</gene>
<proteinExistence type="predicted"/>
<comment type="caution">
    <text evidence="1">The sequence shown here is derived from an EMBL/GenBank/DDBJ whole genome shotgun (WGS) entry which is preliminary data.</text>
</comment>
<dbReference type="RefSeq" id="WP_226177385.1">
    <property type="nucleotide sequence ID" value="NZ_JAJADR010000005.1"/>
</dbReference>
<dbReference type="EMBL" id="JAJADR010000005">
    <property type="protein sequence ID" value="MCB2409632.1"/>
    <property type="molecule type" value="Genomic_DNA"/>
</dbReference>
<evidence type="ECO:0000313" key="1">
    <source>
        <dbReference type="EMBL" id="MCB2409632.1"/>
    </source>
</evidence>
<name>A0ABS8ATT4_9BACT</name>